<dbReference type="Proteomes" id="UP000321514">
    <property type="component" value="Unassembled WGS sequence"/>
</dbReference>
<evidence type="ECO:0000313" key="3">
    <source>
        <dbReference type="EMBL" id="SEU41012.1"/>
    </source>
</evidence>
<reference evidence="2 5" key="2">
    <citation type="submission" date="2019-07" db="EMBL/GenBank/DDBJ databases">
        <title>Whole genome shotgun sequence of Myxococcus fulvus NBRC 100333.</title>
        <authorList>
            <person name="Hosoyama A."/>
            <person name="Uohara A."/>
            <person name="Ohji S."/>
            <person name="Ichikawa N."/>
        </authorList>
    </citation>
    <scope>NUCLEOTIDE SEQUENCE [LARGE SCALE GENOMIC DNA]</scope>
    <source>
        <strain evidence="2 5">NBRC 100333</strain>
    </source>
</reference>
<evidence type="ECO:0000256" key="1">
    <source>
        <dbReference type="SAM" id="SignalP"/>
    </source>
</evidence>
<dbReference type="RefSeq" id="WP_074959137.1">
    <property type="nucleotide sequence ID" value="NZ_BJXR01000074.1"/>
</dbReference>
<sequence length="89" mass="8767">MTLPGRALFLACATIASLLTGCSGPDEATVGGDATSEATSSESALAACTSTTQTTCRMEAGCSWNAGCCGGLCLPTSQTCPITCPPPES</sequence>
<feature type="chain" id="PRO_5022834419" description="Lipoprotein" evidence="1">
    <location>
        <begin position="29"/>
        <end position="89"/>
    </location>
</feature>
<comment type="caution">
    <text evidence="2">The sequence shown here is derived from an EMBL/GenBank/DDBJ whole genome shotgun (WGS) entry which is preliminary data.</text>
</comment>
<dbReference type="Proteomes" id="UP000183760">
    <property type="component" value="Unassembled WGS sequence"/>
</dbReference>
<reference evidence="3 4" key="1">
    <citation type="submission" date="2016-10" db="EMBL/GenBank/DDBJ databases">
        <authorList>
            <person name="Varghese N."/>
            <person name="Submissions S."/>
        </authorList>
    </citation>
    <scope>NUCLEOTIDE SEQUENCE [LARGE SCALE GENOMIC DNA]</scope>
    <source>
        <strain evidence="3 4">DSM 16525</strain>
    </source>
</reference>
<name>A0A511TFX7_MYXFU</name>
<accession>A0A511TFX7</accession>
<gene>
    <name evidence="2" type="ORF">MFU01_81070</name>
    <name evidence="3" type="ORF">SAMN05443572_11652</name>
</gene>
<evidence type="ECO:0000313" key="2">
    <source>
        <dbReference type="EMBL" id="GEN13070.1"/>
    </source>
</evidence>
<dbReference type="EMBL" id="FOIB01000016">
    <property type="protein sequence ID" value="SEU41012.1"/>
    <property type="molecule type" value="Genomic_DNA"/>
</dbReference>
<evidence type="ECO:0000313" key="4">
    <source>
        <dbReference type="Proteomes" id="UP000183760"/>
    </source>
</evidence>
<proteinExistence type="predicted"/>
<dbReference type="AlphaFoldDB" id="A0A511TFX7"/>
<dbReference type="EMBL" id="BJXR01000074">
    <property type="protein sequence ID" value="GEN13070.1"/>
    <property type="molecule type" value="Genomic_DNA"/>
</dbReference>
<organism evidence="2 5">
    <name type="scientific">Myxococcus fulvus</name>
    <dbReference type="NCBI Taxonomy" id="33"/>
    <lineage>
        <taxon>Bacteria</taxon>
        <taxon>Pseudomonadati</taxon>
        <taxon>Myxococcota</taxon>
        <taxon>Myxococcia</taxon>
        <taxon>Myxococcales</taxon>
        <taxon>Cystobacterineae</taxon>
        <taxon>Myxococcaceae</taxon>
        <taxon>Myxococcus</taxon>
    </lineage>
</organism>
<protein>
    <recommendedName>
        <fullName evidence="6">Lipoprotein</fullName>
    </recommendedName>
</protein>
<dbReference type="PROSITE" id="PS51257">
    <property type="entry name" value="PROKAR_LIPOPROTEIN"/>
    <property type="match status" value="1"/>
</dbReference>
<keyword evidence="4" id="KW-1185">Reference proteome</keyword>
<evidence type="ECO:0000313" key="5">
    <source>
        <dbReference type="Proteomes" id="UP000321514"/>
    </source>
</evidence>
<feature type="signal peptide" evidence="1">
    <location>
        <begin position="1"/>
        <end position="28"/>
    </location>
</feature>
<keyword evidence="1" id="KW-0732">Signal</keyword>
<evidence type="ECO:0008006" key="6">
    <source>
        <dbReference type="Google" id="ProtNLM"/>
    </source>
</evidence>